<dbReference type="PROSITE" id="PS50931">
    <property type="entry name" value="HTH_LYSR"/>
    <property type="match status" value="1"/>
</dbReference>
<feature type="domain" description="HTH lysR-type" evidence="6">
    <location>
        <begin position="1"/>
        <end position="51"/>
    </location>
</feature>
<reference evidence="7 8" key="1">
    <citation type="submission" date="2017-04" db="EMBL/GenBank/DDBJ databases">
        <title>Comparative genome analysis of Subtercola boreus.</title>
        <authorList>
            <person name="Cho Y.-J."/>
            <person name="Cho A."/>
            <person name="Kim O.-S."/>
            <person name="Lee J.-I."/>
        </authorList>
    </citation>
    <scope>NUCLEOTIDE SEQUENCE [LARGE SCALE GENOMIC DNA]</scope>
    <source>
        <strain evidence="7 8">P27444</strain>
    </source>
</reference>
<dbReference type="Pfam" id="PF00126">
    <property type="entry name" value="HTH_1"/>
    <property type="match status" value="1"/>
</dbReference>
<dbReference type="InterPro" id="IPR036388">
    <property type="entry name" value="WH-like_DNA-bd_sf"/>
</dbReference>
<dbReference type="EMBL" id="NBXA01000026">
    <property type="protein sequence ID" value="RFA07495.1"/>
    <property type="molecule type" value="Genomic_DNA"/>
</dbReference>
<evidence type="ECO:0000259" key="6">
    <source>
        <dbReference type="PROSITE" id="PS50931"/>
    </source>
</evidence>
<name>A0A3E0VCV9_9MICO</name>
<dbReference type="GO" id="GO:0032993">
    <property type="term" value="C:protein-DNA complex"/>
    <property type="evidence" value="ECO:0007669"/>
    <property type="project" value="TreeGrafter"/>
</dbReference>
<evidence type="ECO:0000256" key="1">
    <source>
        <dbReference type="ARBA" id="ARBA00009437"/>
    </source>
</evidence>
<evidence type="ECO:0000256" key="3">
    <source>
        <dbReference type="ARBA" id="ARBA00023125"/>
    </source>
</evidence>
<dbReference type="GO" id="GO:0003700">
    <property type="term" value="F:DNA-binding transcription factor activity"/>
    <property type="evidence" value="ECO:0007669"/>
    <property type="project" value="InterPro"/>
</dbReference>
<dbReference type="InterPro" id="IPR036390">
    <property type="entry name" value="WH_DNA-bd_sf"/>
</dbReference>
<dbReference type="InterPro" id="IPR005119">
    <property type="entry name" value="LysR_subst-bd"/>
</dbReference>
<dbReference type="SUPFAM" id="SSF53850">
    <property type="entry name" value="Periplasmic binding protein-like II"/>
    <property type="match status" value="1"/>
</dbReference>
<proteinExistence type="inferred from homology"/>
<comment type="similarity">
    <text evidence="1">Belongs to the LysR transcriptional regulatory family.</text>
</comment>
<keyword evidence="4" id="KW-0804">Transcription</keyword>
<organism evidence="7 8">
    <name type="scientific">Subtercola boreus</name>
    <dbReference type="NCBI Taxonomy" id="120213"/>
    <lineage>
        <taxon>Bacteria</taxon>
        <taxon>Bacillati</taxon>
        <taxon>Actinomycetota</taxon>
        <taxon>Actinomycetes</taxon>
        <taxon>Micrococcales</taxon>
        <taxon>Microbacteriaceae</taxon>
        <taxon>Subtercola</taxon>
    </lineage>
</organism>
<comment type="caution">
    <text evidence="7">The sequence shown here is derived from an EMBL/GenBank/DDBJ whole genome shotgun (WGS) entry which is preliminary data.</text>
</comment>
<dbReference type="Pfam" id="PF03466">
    <property type="entry name" value="LysR_substrate"/>
    <property type="match status" value="1"/>
</dbReference>
<protein>
    <recommendedName>
        <fullName evidence="6">HTH lysR-type domain-containing protein</fullName>
    </recommendedName>
</protein>
<feature type="region of interest" description="Disordered" evidence="5">
    <location>
        <begin position="109"/>
        <end position="128"/>
    </location>
</feature>
<evidence type="ECO:0000313" key="8">
    <source>
        <dbReference type="Proteomes" id="UP000256709"/>
    </source>
</evidence>
<dbReference type="InterPro" id="IPR000847">
    <property type="entry name" value="LysR_HTH_N"/>
</dbReference>
<keyword evidence="2" id="KW-0805">Transcription regulation</keyword>
<evidence type="ECO:0000256" key="5">
    <source>
        <dbReference type="SAM" id="MobiDB-lite"/>
    </source>
</evidence>
<dbReference type="AlphaFoldDB" id="A0A3E0VCV9"/>
<dbReference type="Proteomes" id="UP000256709">
    <property type="component" value="Unassembled WGS sequence"/>
</dbReference>
<keyword evidence="3" id="KW-0238">DNA-binding</keyword>
<gene>
    <name evidence="7" type="ORF">B7R21_14995</name>
</gene>
<dbReference type="GO" id="GO:0003677">
    <property type="term" value="F:DNA binding"/>
    <property type="evidence" value="ECO:0007669"/>
    <property type="project" value="UniProtKB-KW"/>
</dbReference>
<dbReference type="PANTHER" id="PTHR30346:SF29">
    <property type="entry name" value="LYSR SUBSTRATE-BINDING"/>
    <property type="match status" value="1"/>
</dbReference>
<dbReference type="SUPFAM" id="SSF46785">
    <property type="entry name" value="Winged helix' DNA-binding domain"/>
    <property type="match status" value="1"/>
</dbReference>
<sequence length="335" mass="35638">MLAELDERGTIAAVADALHLTAPGISMQLAALERDVGVQLTERHGRRILVTPAGRVLARHARDIGDLLAVAEMEASALREGSRGTYRIGAFPTAARSYVAEAWRALAEAAEPAKPTKRAEPAEPGIQLRLTESEPSISLPALAAGEVELAVTHSYSNMPPLTSEGLISTPLGSEHVVLALRSDDRMLGGTEPDATATSAAPTPATAPAPVDLAAFARHDWVLPHREWSCREMVERACGIAGFEPRAVAWATDFSVQLSLVASVGAVALIPRLGVAALPPGVVIRELDTPVLRHHFAVIRRAASADRGLRRVRTQLERTASTRLEPVGFQPMGDSE</sequence>
<dbReference type="Gene3D" id="1.10.10.10">
    <property type="entry name" value="Winged helix-like DNA-binding domain superfamily/Winged helix DNA-binding domain"/>
    <property type="match status" value="1"/>
</dbReference>
<accession>A0A3E0VCV9</accession>
<evidence type="ECO:0000256" key="4">
    <source>
        <dbReference type="ARBA" id="ARBA00023163"/>
    </source>
</evidence>
<dbReference type="PANTHER" id="PTHR30346">
    <property type="entry name" value="TRANSCRIPTIONAL DUAL REGULATOR HCAR-RELATED"/>
    <property type="match status" value="1"/>
</dbReference>
<dbReference type="Gene3D" id="3.40.190.10">
    <property type="entry name" value="Periplasmic binding protein-like II"/>
    <property type="match status" value="2"/>
</dbReference>
<evidence type="ECO:0000313" key="7">
    <source>
        <dbReference type="EMBL" id="RFA07495.1"/>
    </source>
</evidence>
<evidence type="ECO:0000256" key="2">
    <source>
        <dbReference type="ARBA" id="ARBA00023015"/>
    </source>
</evidence>